<dbReference type="Proteomes" id="UP000713222">
    <property type="component" value="Unassembled WGS sequence"/>
</dbReference>
<sequence>SYTNMIVVKEQLTSQQINFIVRYGLAQDLYLIDENTNVNVYVPNIQILPNDYYTAAIGIFPTKENHFYWLQVYDANQNLILKERMFCTNQPINTFSVNNGQYISNQTTNDFIMYE</sequence>
<dbReference type="EMBL" id="RGET01000072">
    <property type="protein sequence ID" value="NBN88236.1"/>
    <property type="molecule type" value="Genomic_DNA"/>
</dbReference>
<evidence type="ECO:0000313" key="1">
    <source>
        <dbReference type="EMBL" id="NBN88236.1"/>
    </source>
</evidence>
<accession>A0A964V067</accession>
<proteinExistence type="predicted"/>
<evidence type="ECO:0000313" key="2">
    <source>
        <dbReference type="Proteomes" id="UP000713222"/>
    </source>
</evidence>
<gene>
    <name evidence="1" type="ORF">EBV32_04005</name>
</gene>
<organism evidence="1 2">
    <name type="scientific">Candidatus Fonsibacter lacus</name>
    <dbReference type="NCBI Taxonomy" id="2576439"/>
    <lineage>
        <taxon>Bacteria</taxon>
        <taxon>Pseudomonadati</taxon>
        <taxon>Pseudomonadota</taxon>
        <taxon>Alphaproteobacteria</taxon>
        <taxon>Candidatus Pelagibacterales</taxon>
        <taxon>Candidatus Pelagibacterales incertae sedis</taxon>
        <taxon>Candidatus Fonsibacter</taxon>
    </lineage>
</organism>
<reference evidence="1" key="1">
    <citation type="submission" date="2018-10" db="EMBL/GenBank/DDBJ databases">
        <title>Iterative Subtractive Binning of Freshwater Chronoseries Metagenomes Recovers Nearly Complete Genomes from over Four Hundred Novel Species.</title>
        <authorList>
            <person name="Rodriguez-R L.M."/>
            <person name="Tsementzi D."/>
            <person name="Luo C."/>
            <person name="Konstantinidis K.T."/>
        </authorList>
    </citation>
    <scope>NUCLEOTIDE SEQUENCE</scope>
    <source>
        <strain evidence="1">WB7_6_001</strain>
    </source>
</reference>
<dbReference type="AlphaFoldDB" id="A0A964V067"/>
<name>A0A964V067_9PROT</name>
<feature type="non-terminal residue" evidence="1">
    <location>
        <position position="1"/>
    </location>
</feature>
<comment type="caution">
    <text evidence="1">The sequence shown here is derived from an EMBL/GenBank/DDBJ whole genome shotgun (WGS) entry which is preliminary data.</text>
</comment>
<protein>
    <submittedName>
        <fullName evidence="1">Uncharacterized protein</fullName>
    </submittedName>
</protein>